<evidence type="ECO:0000256" key="1">
    <source>
        <dbReference type="ARBA" id="ARBA00004167"/>
    </source>
</evidence>
<protein>
    <recommendedName>
        <fullName evidence="6">Glycosyltransferase family 92 protein</fullName>
        <ecNumber evidence="6">2.4.1.-</ecNumber>
    </recommendedName>
</protein>
<proteinExistence type="inferred from homology"/>
<keyword evidence="3 6" id="KW-0328">Glycosyltransferase</keyword>
<evidence type="ECO:0000313" key="8">
    <source>
        <dbReference type="Proteomes" id="UP001176961"/>
    </source>
</evidence>
<keyword evidence="8" id="KW-1185">Reference proteome</keyword>
<dbReference type="GO" id="GO:0016020">
    <property type="term" value="C:membrane"/>
    <property type="evidence" value="ECO:0007669"/>
    <property type="project" value="UniProtKB-SubCell"/>
</dbReference>
<dbReference type="Pfam" id="PF01697">
    <property type="entry name" value="Glyco_transf_92"/>
    <property type="match status" value="1"/>
</dbReference>
<evidence type="ECO:0000256" key="2">
    <source>
        <dbReference type="ARBA" id="ARBA00007647"/>
    </source>
</evidence>
<dbReference type="EC" id="2.4.1.-" evidence="6"/>
<sequence length="180" mass="21691">MKPHLFRYQGANLETTRTPCRFWTALLTEHFRPINRGVHFRQRWILKNDTMPSKYKDDNQTATYMPTLRYHNTSHVGPVGHTAKCIVDPLKVKYPNLIRCYDEFHFPDKFHNNYTLYRLEPKFGVVRHYRDVHLGSWGQIWLKEVEDMGNFLMTDCPARWKDTLCENVQKRLHYIYGDKR</sequence>
<evidence type="ECO:0000256" key="5">
    <source>
        <dbReference type="ARBA" id="ARBA00023136"/>
    </source>
</evidence>
<dbReference type="AlphaFoldDB" id="A0AA36H4Q6"/>
<comment type="similarity">
    <text evidence="2 6">Belongs to the glycosyltransferase 92 family.</text>
</comment>
<dbReference type="GO" id="GO:0016757">
    <property type="term" value="F:glycosyltransferase activity"/>
    <property type="evidence" value="ECO:0007669"/>
    <property type="project" value="UniProtKB-UniRule"/>
</dbReference>
<keyword evidence="5" id="KW-0472">Membrane</keyword>
<dbReference type="InterPro" id="IPR008166">
    <property type="entry name" value="Glyco_transf_92"/>
</dbReference>
<gene>
    <name evidence="7" type="ORF">CYNAS_LOCUS15627</name>
</gene>
<dbReference type="EMBL" id="CATQJL010000305">
    <property type="protein sequence ID" value="CAJ0603644.1"/>
    <property type="molecule type" value="Genomic_DNA"/>
</dbReference>
<comment type="subcellular location">
    <subcellularLocation>
        <location evidence="1">Membrane</location>
        <topology evidence="1">Single-pass membrane protein</topology>
    </subcellularLocation>
</comment>
<comment type="caution">
    <text evidence="7">The sequence shown here is derived from an EMBL/GenBank/DDBJ whole genome shotgun (WGS) entry which is preliminary data.</text>
</comment>
<evidence type="ECO:0000313" key="7">
    <source>
        <dbReference type="EMBL" id="CAJ0603644.1"/>
    </source>
</evidence>
<dbReference type="Proteomes" id="UP001176961">
    <property type="component" value="Unassembled WGS sequence"/>
</dbReference>
<name>A0AA36H4Q6_CYLNA</name>
<keyword evidence="4 6" id="KW-0808">Transferase</keyword>
<evidence type="ECO:0000256" key="3">
    <source>
        <dbReference type="ARBA" id="ARBA00022676"/>
    </source>
</evidence>
<reference evidence="7" key="1">
    <citation type="submission" date="2023-07" db="EMBL/GenBank/DDBJ databases">
        <authorList>
            <consortium name="CYATHOMIX"/>
        </authorList>
    </citation>
    <scope>NUCLEOTIDE SEQUENCE</scope>
    <source>
        <strain evidence="7">N/A</strain>
    </source>
</reference>
<evidence type="ECO:0000256" key="6">
    <source>
        <dbReference type="RuleBase" id="RU366017"/>
    </source>
</evidence>
<accession>A0AA36H4Q6</accession>
<organism evidence="7 8">
    <name type="scientific">Cylicocyclus nassatus</name>
    <name type="common">Nematode worm</name>
    <dbReference type="NCBI Taxonomy" id="53992"/>
    <lineage>
        <taxon>Eukaryota</taxon>
        <taxon>Metazoa</taxon>
        <taxon>Ecdysozoa</taxon>
        <taxon>Nematoda</taxon>
        <taxon>Chromadorea</taxon>
        <taxon>Rhabditida</taxon>
        <taxon>Rhabditina</taxon>
        <taxon>Rhabditomorpha</taxon>
        <taxon>Strongyloidea</taxon>
        <taxon>Strongylidae</taxon>
        <taxon>Cylicocyclus</taxon>
    </lineage>
</organism>
<evidence type="ECO:0000256" key="4">
    <source>
        <dbReference type="ARBA" id="ARBA00022679"/>
    </source>
</evidence>